<gene>
    <name evidence="1" type="ORF">S03H2_52635</name>
</gene>
<proteinExistence type="predicted"/>
<sequence length="42" mass="5061">AVEEVEEELEEIETEVEGEREELRIRFINRDGVIKELIIIYQ</sequence>
<name>X1HDP0_9ZZZZ</name>
<evidence type="ECO:0000313" key="1">
    <source>
        <dbReference type="EMBL" id="GAH67502.1"/>
    </source>
</evidence>
<comment type="caution">
    <text evidence="1">The sequence shown here is derived from an EMBL/GenBank/DDBJ whole genome shotgun (WGS) entry which is preliminary data.</text>
</comment>
<accession>X1HDP0</accession>
<reference evidence="1" key="1">
    <citation type="journal article" date="2014" name="Front. Microbiol.">
        <title>High frequency of phylogenetically diverse reductive dehalogenase-homologous genes in deep subseafloor sedimentary metagenomes.</title>
        <authorList>
            <person name="Kawai M."/>
            <person name="Futagami T."/>
            <person name="Toyoda A."/>
            <person name="Takaki Y."/>
            <person name="Nishi S."/>
            <person name="Hori S."/>
            <person name="Arai W."/>
            <person name="Tsubouchi T."/>
            <person name="Morono Y."/>
            <person name="Uchiyama I."/>
            <person name="Ito T."/>
            <person name="Fujiyama A."/>
            <person name="Inagaki F."/>
            <person name="Takami H."/>
        </authorList>
    </citation>
    <scope>NUCLEOTIDE SEQUENCE</scope>
    <source>
        <strain evidence="1">Expedition CK06-06</strain>
    </source>
</reference>
<dbReference type="EMBL" id="BARU01033440">
    <property type="protein sequence ID" value="GAH67502.1"/>
    <property type="molecule type" value="Genomic_DNA"/>
</dbReference>
<protein>
    <submittedName>
        <fullName evidence="1">Uncharacterized protein</fullName>
    </submittedName>
</protein>
<feature type="non-terminal residue" evidence="1">
    <location>
        <position position="1"/>
    </location>
</feature>
<organism evidence="1">
    <name type="scientific">marine sediment metagenome</name>
    <dbReference type="NCBI Taxonomy" id="412755"/>
    <lineage>
        <taxon>unclassified sequences</taxon>
        <taxon>metagenomes</taxon>
        <taxon>ecological metagenomes</taxon>
    </lineage>
</organism>
<dbReference type="AlphaFoldDB" id="X1HDP0"/>